<dbReference type="GO" id="GO:0089715">
    <property type="term" value="F:tRNA (L-threonylcarbamoyladenosine(37)-C2) methyltransferase activity"/>
    <property type="evidence" value="ECO:0007669"/>
    <property type="project" value="TreeGrafter"/>
</dbReference>
<dbReference type="PROSITE" id="PS51668">
    <property type="entry name" value="TSAA_2"/>
    <property type="match status" value="1"/>
</dbReference>
<dbReference type="PROSITE" id="PS01318">
    <property type="entry name" value="TSAA_1"/>
    <property type="match status" value="1"/>
</dbReference>
<keyword evidence="1" id="KW-0949">S-adenosyl-L-methionine</keyword>
<dbReference type="InterPro" id="IPR041369">
    <property type="entry name" value="TrmO_C"/>
</dbReference>
<dbReference type="InterPro" id="IPR036414">
    <property type="entry name" value="YaeB_N_sf"/>
</dbReference>
<accession>A0A161UD73</accession>
<proteinExistence type="inferred from homology"/>
<dbReference type="SUPFAM" id="SSF118196">
    <property type="entry name" value="YaeB-like"/>
    <property type="match status" value="1"/>
</dbReference>
<dbReference type="OrthoDB" id="9804309at2"/>
<evidence type="ECO:0000313" key="5">
    <source>
        <dbReference type="Proteomes" id="UP000076625"/>
    </source>
</evidence>
<name>A0A161UD73_9NEIS</name>
<evidence type="ECO:0000256" key="1">
    <source>
        <dbReference type="ARBA" id="ARBA00022691"/>
    </source>
</evidence>
<comment type="similarity">
    <text evidence="2">Belongs to the tRNA methyltransferase O family.</text>
</comment>
<keyword evidence="4" id="KW-0808">Transferase</keyword>
<feature type="domain" description="TsaA-like" evidence="3">
    <location>
        <begin position="5"/>
        <end position="145"/>
    </location>
</feature>
<protein>
    <submittedName>
        <fullName evidence="4">tRNA-Thr(GGU) m(6)t(6)A37 methyltransferase TsaA</fullName>
    </submittedName>
</protein>
<keyword evidence="4" id="KW-0489">Methyltransferase</keyword>
<dbReference type="NCBIfam" id="TIGR00104">
    <property type="entry name" value="tRNA_TsaA"/>
    <property type="match status" value="1"/>
</dbReference>
<comment type="caution">
    <text evidence="4">The sequence shown here is derived from an EMBL/GenBank/DDBJ whole genome shotgun (WGS) entry which is preliminary data.</text>
</comment>
<dbReference type="Pfam" id="PF18389">
    <property type="entry name" value="TrmO_C"/>
    <property type="match status" value="1"/>
</dbReference>
<dbReference type="AlphaFoldDB" id="A0A161UD73"/>
<gene>
    <name evidence="4" type="ORF">AVW16_08525</name>
</gene>
<reference evidence="5" key="1">
    <citation type="submission" date="2016-01" db="EMBL/GenBank/DDBJ databases">
        <title>Draft genome of Chromobacterium sp. F49.</title>
        <authorList>
            <person name="Hong K.W."/>
        </authorList>
    </citation>
    <scope>NUCLEOTIDE SEQUENCE [LARGE SCALE GENOMIC DNA]</scope>
    <source>
        <strain evidence="5">CN10</strain>
    </source>
</reference>
<dbReference type="FunFam" id="2.40.30.70:FF:000001">
    <property type="entry name" value="tRNA (N6-threonylcarbamoyladenosine(37)-N6)-methyltransferase TrmO"/>
    <property type="match status" value="1"/>
</dbReference>
<evidence type="ECO:0000313" key="4">
    <source>
        <dbReference type="EMBL" id="KZE33571.1"/>
    </source>
</evidence>
<dbReference type="EMBL" id="LQQU01000013">
    <property type="protein sequence ID" value="KZE33571.1"/>
    <property type="molecule type" value="Genomic_DNA"/>
</dbReference>
<dbReference type="InterPro" id="IPR023368">
    <property type="entry name" value="UPF0066_cons_site"/>
</dbReference>
<dbReference type="Gene3D" id="2.40.30.70">
    <property type="entry name" value="YaeB-like"/>
    <property type="match status" value="1"/>
</dbReference>
<dbReference type="PANTHER" id="PTHR12818">
    <property type="entry name" value="TRNA (ADENINE(37)-N6)-METHYLTRANSFERASE"/>
    <property type="match status" value="1"/>
</dbReference>
<dbReference type="Proteomes" id="UP000076625">
    <property type="component" value="Unassembled WGS sequence"/>
</dbReference>
<dbReference type="CDD" id="cd09281">
    <property type="entry name" value="UPF0066"/>
    <property type="match status" value="1"/>
</dbReference>
<dbReference type="InterPro" id="IPR023370">
    <property type="entry name" value="TrmO-like_N"/>
</dbReference>
<evidence type="ECO:0000259" key="3">
    <source>
        <dbReference type="PROSITE" id="PS51668"/>
    </source>
</evidence>
<evidence type="ECO:0000256" key="2">
    <source>
        <dbReference type="ARBA" id="ARBA00033753"/>
    </source>
</evidence>
<organism evidence="4 5">
    <name type="scientific">Crenobacter luteus</name>
    <dbReference type="NCBI Taxonomy" id="1452487"/>
    <lineage>
        <taxon>Bacteria</taxon>
        <taxon>Pseudomonadati</taxon>
        <taxon>Pseudomonadota</taxon>
        <taxon>Betaproteobacteria</taxon>
        <taxon>Neisseriales</taxon>
        <taxon>Neisseriaceae</taxon>
        <taxon>Crenobacter</taxon>
    </lineage>
</organism>
<dbReference type="PANTHER" id="PTHR12818:SF0">
    <property type="entry name" value="TRNA (ADENINE(37)-N6)-METHYLTRANSFERASE"/>
    <property type="match status" value="1"/>
</dbReference>
<dbReference type="RefSeq" id="WP_066610988.1">
    <property type="nucleotide sequence ID" value="NZ_LQQU01000013.1"/>
</dbReference>
<dbReference type="Gene3D" id="3.30.2310.10">
    <property type="entry name" value="YaeB-like"/>
    <property type="match status" value="1"/>
</dbReference>
<dbReference type="GO" id="GO:0032259">
    <property type="term" value="P:methylation"/>
    <property type="evidence" value="ECO:0007669"/>
    <property type="project" value="UniProtKB-KW"/>
</dbReference>
<sequence length="232" mass="25043">MSYTFEAVGRIHSPYREKFGIPRQPSLAPSARVTLELLPPYNQPDAVRGLSAFSHLWLTFVFHQTAERGWTPLVRPPRLGGNAKVGVFASRSTHRPNPLGLSLVELLDVDTRAGVMLTLAGADLLDGTPVLDIKPYIPFVEARPDARGGFVDGPPPTLAVAWSETALAQLAALPAPPPGFAALIGEVLAQDPRPAYQDDPARVYGVRLYDYNVRFSVAAGAATVLEIRLTTP</sequence>
<dbReference type="Pfam" id="PF01980">
    <property type="entry name" value="TrmO_N"/>
    <property type="match status" value="1"/>
</dbReference>
<dbReference type="STRING" id="1452487.AVW16_08525"/>
<dbReference type="InterPro" id="IPR040372">
    <property type="entry name" value="YaeB-like"/>
</dbReference>
<keyword evidence="5" id="KW-1185">Reference proteome</keyword>
<dbReference type="InterPro" id="IPR036413">
    <property type="entry name" value="YaeB-like_sf"/>
</dbReference>